<evidence type="ECO:0000313" key="1">
    <source>
        <dbReference type="EMBL" id="KAF6419727.1"/>
    </source>
</evidence>
<keyword evidence="2" id="KW-1185">Reference proteome</keyword>
<accession>A0A7J8D969</accession>
<reference evidence="1 2" key="1">
    <citation type="journal article" date="2020" name="Nature">
        <title>Six reference-quality genomes reveal evolution of bat adaptations.</title>
        <authorList>
            <person name="Jebb D."/>
            <person name="Huang Z."/>
            <person name="Pippel M."/>
            <person name="Hughes G.M."/>
            <person name="Lavrichenko K."/>
            <person name="Devanna P."/>
            <person name="Winkler S."/>
            <person name="Jermiin L.S."/>
            <person name="Skirmuntt E.C."/>
            <person name="Katzourakis A."/>
            <person name="Burkitt-Gray L."/>
            <person name="Ray D.A."/>
            <person name="Sullivan K.A.M."/>
            <person name="Roscito J.G."/>
            <person name="Kirilenko B.M."/>
            <person name="Davalos L.M."/>
            <person name="Corthals A.P."/>
            <person name="Power M.L."/>
            <person name="Jones G."/>
            <person name="Ransome R.D."/>
            <person name="Dechmann D.K.N."/>
            <person name="Locatelli A.G."/>
            <person name="Puechmaille S.J."/>
            <person name="Fedrigo O."/>
            <person name="Jarvis E.D."/>
            <person name="Hiller M."/>
            <person name="Vernes S.C."/>
            <person name="Myers E.W."/>
            <person name="Teeling E.C."/>
        </authorList>
    </citation>
    <scope>NUCLEOTIDE SEQUENCE [LARGE SCALE GENOMIC DNA]</scope>
    <source>
        <strain evidence="1">MRouAeg1</strain>
        <tissue evidence="1">Muscle</tissue>
    </source>
</reference>
<dbReference type="Proteomes" id="UP000593571">
    <property type="component" value="Unassembled WGS sequence"/>
</dbReference>
<evidence type="ECO:0000313" key="2">
    <source>
        <dbReference type="Proteomes" id="UP000593571"/>
    </source>
</evidence>
<name>A0A7J8D969_ROUAE</name>
<gene>
    <name evidence="1" type="ORF">HJG63_020751</name>
</gene>
<proteinExistence type="predicted"/>
<sequence length="119" mass="13061">MCSELHRAESGTQLLVRLEGRSSLKEIEPCLFADEDSPVHGGEVHLPEVSMGILPRSWGHAKFATKASDMTVLRKVLSQCARRNNDEESRHMSKCCLGRACASAPILETWIGAEKAEIG</sequence>
<organism evidence="1 2">
    <name type="scientific">Rousettus aegyptiacus</name>
    <name type="common">Egyptian fruit bat</name>
    <name type="synonym">Pteropus aegyptiacus</name>
    <dbReference type="NCBI Taxonomy" id="9407"/>
    <lineage>
        <taxon>Eukaryota</taxon>
        <taxon>Metazoa</taxon>
        <taxon>Chordata</taxon>
        <taxon>Craniata</taxon>
        <taxon>Vertebrata</taxon>
        <taxon>Euteleostomi</taxon>
        <taxon>Mammalia</taxon>
        <taxon>Eutheria</taxon>
        <taxon>Laurasiatheria</taxon>
        <taxon>Chiroptera</taxon>
        <taxon>Yinpterochiroptera</taxon>
        <taxon>Pteropodoidea</taxon>
        <taxon>Pteropodidae</taxon>
        <taxon>Rousettinae</taxon>
        <taxon>Rousettus</taxon>
    </lineage>
</organism>
<dbReference type="AlphaFoldDB" id="A0A7J8D969"/>
<protein>
    <submittedName>
        <fullName evidence="1">X-ray repair cross complementing 2</fullName>
    </submittedName>
</protein>
<dbReference type="EMBL" id="JACASE010000013">
    <property type="protein sequence ID" value="KAF6419727.1"/>
    <property type="molecule type" value="Genomic_DNA"/>
</dbReference>
<comment type="caution">
    <text evidence="1">The sequence shown here is derived from an EMBL/GenBank/DDBJ whole genome shotgun (WGS) entry which is preliminary data.</text>
</comment>